<reference evidence="2" key="2">
    <citation type="submission" date="2021-03" db="UniProtKB">
        <authorList>
            <consortium name="EnsemblPlants"/>
        </authorList>
    </citation>
    <scope>IDENTIFICATION</scope>
</reference>
<dbReference type="OMA" id="FVIIHIS"/>
<reference evidence="2" key="1">
    <citation type="journal article" date="2017" name="Nature">
        <title>The genome of Chenopodium quinoa.</title>
        <authorList>
            <person name="Jarvis D.E."/>
            <person name="Ho Y.S."/>
            <person name="Lightfoot D.J."/>
            <person name="Schmoeckel S.M."/>
            <person name="Li B."/>
            <person name="Borm T.J.A."/>
            <person name="Ohyanagi H."/>
            <person name="Mineta K."/>
            <person name="Michell C.T."/>
            <person name="Saber N."/>
            <person name="Kharbatia N.M."/>
            <person name="Rupper R.R."/>
            <person name="Sharp A.R."/>
            <person name="Dally N."/>
            <person name="Boughton B.A."/>
            <person name="Woo Y.H."/>
            <person name="Gao G."/>
            <person name="Schijlen E.G.W.M."/>
            <person name="Guo X."/>
            <person name="Momin A.A."/>
            <person name="Negrao S."/>
            <person name="Al-Babili S."/>
            <person name="Gehring C."/>
            <person name="Roessner U."/>
            <person name="Jung C."/>
            <person name="Murphy K."/>
            <person name="Arold S.T."/>
            <person name="Gojobori T."/>
            <person name="van der Linden C.G."/>
            <person name="van Loo E.N."/>
            <person name="Jellen E.N."/>
            <person name="Maughan P.J."/>
            <person name="Tester M."/>
        </authorList>
    </citation>
    <scope>NUCLEOTIDE SEQUENCE [LARGE SCALE GENOMIC DNA]</scope>
    <source>
        <strain evidence="2">cv. PI 614886</strain>
    </source>
</reference>
<sequence length="444" mass="50532">MDHTRIKIKRSNNDTEADIISDLPRDVIHEIWERLPLRDAARMCILSHKWQDIWTSTPHLTFDVHFFTSVLKEEVHEALKFCSIVSKILFQHEGPIHKFSLFVPSLNACPDVDQWISHLSRNGLRDFSLWNACMAPLKLSSRLFSCGDLEKLKLHFCIFRSPLNFEGFPKLTSLELDRVVLRYKTFKDLIGSCPVLQKLVLTNFTGLEHMNIVIDIPKLRYLTIDWVFGSLDVKFCENLVSASFGIQKLVGVHKGFLGDLAKVLANSSKLERLCFRGHFCRVLINAGSIRNTFDKLKYLELLSLHFDSLDDFSSVISCIQSFPNIETLKITVISSTNLAGGLVDSKFDFTLHHLRCAKVGILNAFTTELKLIEFLLACSPVLERLSVHTPLLKKTSRSRMLMQLNRFRRASRMVEVICPENTLPKRSVHVAISPSTSDSSSDSA</sequence>
<organism evidence="2 3">
    <name type="scientific">Chenopodium quinoa</name>
    <name type="common">Quinoa</name>
    <dbReference type="NCBI Taxonomy" id="63459"/>
    <lineage>
        <taxon>Eukaryota</taxon>
        <taxon>Viridiplantae</taxon>
        <taxon>Streptophyta</taxon>
        <taxon>Embryophyta</taxon>
        <taxon>Tracheophyta</taxon>
        <taxon>Spermatophyta</taxon>
        <taxon>Magnoliopsida</taxon>
        <taxon>eudicotyledons</taxon>
        <taxon>Gunneridae</taxon>
        <taxon>Pentapetalae</taxon>
        <taxon>Caryophyllales</taxon>
        <taxon>Chenopodiaceae</taxon>
        <taxon>Chenopodioideae</taxon>
        <taxon>Atripliceae</taxon>
        <taxon>Chenopodium</taxon>
    </lineage>
</organism>
<dbReference type="PANTHER" id="PTHR31639:SF237">
    <property type="entry name" value="F-BOX DOMAIN-CONTAINING PROTEIN"/>
    <property type="match status" value="1"/>
</dbReference>
<dbReference type="Gramene" id="AUR62002988-RA">
    <property type="protein sequence ID" value="AUR62002988-RA:cds"/>
    <property type="gene ID" value="AUR62002988"/>
</dbReference>
<evidence type="ECO:0000313" key="2">
    <source>
        <dbReference type="EnsemblPlants" id="AUR62002988-RA:cds"/>
    </source>
</evidence>
<keyword evidence="3" id="KW-1185">Reference proteome</keyword>
<evidence type="ECO:0000259" key="1">
    <source>
        <dbReference type="PROSITE" id="PS50181"/>
    </source>
</evidence>
<dbReference type="SUPFAM" id="SSF81383">
    <property type="entry name" value="F-box domain"/>
    <property type="match status" value="1"/>
</dbReference>
<dbReference type="SUPFAM" id="SSF52047">
    <property type="entry name" value="RNI-like"/>
    <property type="match status" value="1"/>
</dbReference>
<dbReference type="PROSITE" id="PS50181">
    <property type="entry name" value="FBOX"/>
    <property type="match status" value="1"/>
</dbReference>
<dbReference type="InterPro" id="IPR001810">
    <property type="entry name" value="F-box_dom"/>
</dbReference>
<dbReference type="InterPro" id="IPR036047">
    <property type="entry name" value="F-box-like_dom_sf"/>
</dbReference>
<dbReference type="Proteomes" id="UP000596660">
    <property type="component" value="Unplaced"/>
</dbReference>
<name>A0A803KVD0_CHEQI</name>
<evidence type="ECO:0000313" key="3">
    <source>
        <dbReference type="Proteomes" id="UP000596660"/>
    </source>
</evidence>
<dbReference type="InterPro" id="IPR032675">
    <property type="entry name" value="LRR_dom_sf"/>
</dbReference>
<dbReference type="AlphaFoldDB" id="A0A803KVD0"/>
<dbReference type="SMART" id="SM00256">
    <property type="entry name" value="FBOX"/>
    <property type="match status" value="1"/>
</dbReference>
<dbReference type="KEGG" id="cqi:110695014"/>
<dbReference type="InterPro" id="IPR055411">
    <property type="entry name" value="LRR_FXL15/At3g58940/PEG3-like"/>
</dbReference>
<dbReference type="EnsemblPlants" id="AUR62002988-RA">
    <property type="protein sequence ID" value="AUR62002988-RA:cds"/>
    <property type="gene ID" value="AUR62002988"/>
</dbReference>
<dbReference type="RefSeq" id="XP_021727919.1">
    <property type="nucleotide sequence ID" value="XM_021872227.1"/>
</dbReference>
<dbReference type="Gene3D" id="1.20.1280.50">
    <property type="match status" value="1"/>
</dbReference>
<dbReference type="Gene3D" id="3.80.10.10">
    <property type="entry name" value="Ribonuclease Inhibitor"/>
    <property type="match status" value="1"/>
</dbReference>
<dbReference type="Pfam" id="PF00646">
    <property type="entry name" value="F-box"/>
    <property type="match status" value="1"/>
</dbReference>
<dbReference type="PANTHER" id="PTHR31639">
    <property type="entry name" value="F-BOX PROTEIN-LIKE"/>
    <property type="match status" value="1"/>
</dbReference>
<dbReference type="GeneID" id="110695014"/>
<dbReference type="OrthoDB" id="1722980at2759"/>
<gene>
    <name evidence="2" type="primary">LOC110695014</name>
</gene>
<feature type="domain" description="F-box" evidence="1">
    <location>
        <begin position="17"/>
        <end position="65"/>
    </location>
</feature>
<proteinExistence type="predicted"/>
<accession>A0A803KVD0</accession>
<dbReference type="Pfam" id="PF24758">
    <property type="entry name" value="LRR_At5g56370"/>
    <property type="match status" value="1"/>
</dbReference>
<protein>
    <recommendedName>
        <fullName evidence="1">F-box domain-containing protein</fullName>
    </recommendedName>
</protein>